<dbReference type="PANTHER" id="PTHR14190:SF7">
    <property type="entry name" value="VACUOLAR PROTEIN SORTING-ASSOCIATED PROTEIN 52 HOMOLOG"/>
    <property type="match status" value="1"/>
</dbReference>
<dbReference type="GO" id="GO:0015031">
    <property type="term" value="P:protein transport"/>
    <property type="evidence" value="ECO:0007669"/>
    <property type="project" value="UniProtKB-KW"/>
</dbReference>
<dbReference type="AlphaFoldDB" id="A0AAD5TXH0"/>
<sequence length="209" mass="24007">ATDKIREFLLKKIETLKTPNTNISIIQQSIFLKYKELFWFILERYSEAATEIKINYVNTVATYYFSSFEKYLKSTQKLQMIIADKLDLIGCEENAKRGGLFASKINLKDKSNVFTLGERIQVLTNADAGIILGHIAEEQNIKYPYEAIFKSVNRLLIDNSSSEYTFTAYFFCSPKLNNKVNQSNLNNTTSTDLNLANLIFLEIFDSTIK</sequence>
<feature type="domain" description="Vps52 coiled-coil" evidence="6">
    <location>
        <begin position="2"/>
        <end position="41"/>
    </location>
</feature>
<keyword evidence="9" id="KW-1185">Reference proteome</keyword>
<dbReference type="GO" id="GO:0006896">
    <property type="term" value="P:Golgi to vacuole transport"/>
    <property type="evidence" value="ECO:0007669"/>
    <property type="project" value="TreeGrafter"/>
</dbReference>
<keyword evidence="3" id="KW-0813">Transport</keyword>
<dbReference type="GO" id="GO:0005829">
    <property type="term" value="C:cytosol"/>
    <property type="evidence" value="ECO:0007669"/>
    <property type="project" value="GOC"/>
</dbReference>
<evidence type="ECO:0000256" key="3">
    <source>
        <dbReference type="ARBA" id="ARBA00022448"/>
    </source>
</evidence>
<evidence type="ECO:0000256" key="5">
    <source>
        <dbReference type="ARBA" id="ARBA00023034"/>
    </source>
</evidence>
<dbReference type="EMBL" id="JADGJW010001903">
    <property type="protein sequence ID" value="KAJ3200450.1"/>
    <property type="molecule type" value="Genomic_DNA"/>
</dbReference>
<keyword evidence="5" id="KW-0333">Golgi apparatus</keyword>
<organism evidence="8 9">
    <name type="scientific">Clydaea vesicula</name>
    <dbReference type="NCBI Taxonomy" id="447962"/>
    <lineage>
        <taxon>Eukaryota</taxon>
        <taxon>Fungi</taxon>
        <taxon>Fungi incertae sedis</taxon>
        <taxon>Chytridiomycota</taxon>
        <taxon>Chytridiomycota incertae sedis</taxon>
        <taxon>Chytridiomycetes</taxon>
        <taxon>Lobulomycetales</taxon>
        <taxon>Lobulomycetaceae</taxon>
        <taxon>Clydaea</taxon>
    </lineage>
</organism>
<name>A0AAD5TXH0_9FUNG</name>
<evidence type="ECO:0000256" key="1">
    <source>
        <dbReference type="ARBA" id="ARBA00004601"/>
    </source>
</evidence>
<dbReference type="Proteomes" id="UP001211065">
    <property type="component" value="Unassembled WGS sequence"/>
</dbReference>
<evidence type="ECO:0000313" key="8">
    <source>
        <dbReference type="EMBL" id="KAJ3200450.1"/>
    </source>
</evidence>
<dbReference type="PANTHER" id="PTHR14190">
    <property type="entry name" value="SUPPRESSOR OF ACTIN MUTATIONS 2/VACUOLAR PROTEIN SORTING 52"/>
    <property type="match status" value="1"/>
</dbReference>
<keyword evidence="4" id="KW-0653">Protein transport</keyword>
<feature type="non-terminal residue" evidence="8">
    <location>
        <position position="209"/>
    </location>
</feature>
<dbReference type="GO" id="GO:0000938">
    <property type="term" value="C:GARP complex"/>
    <property type="evidence" value="ECO:0007669"/>
    <property type="project" value="TreeGrafter"/>
</dbReference>
<comment type="similarity">
    <text evidence="2">Belongs to the VPS52 family.</text>
</comment>
<feature type="non-terminal residue" evidence="8">
    <location>
        <position position="1"/>
    </location>
</feature>
<dbReference type="GO" id="GO:0042147">
    <property type="term" value="P:retrograde transport, endosome to Golgi"/>
    <property type="evidence" value="ECO:0007669"/>
    <property type="project" value="TreeGrafter"/>
</dbReference>
<dbReference type="GO" id="GO:0019905">
    <property type="term" value="F:syntaxin binding"/>
    <property type="evidence" value="ECO:0007669"/>
    <property type="project" value="TreeGrafter"/>
</dbReference>
<evidence type="ECO:0000256" key="2">
    <source>
        <dbReference type="ARBA" id="ARBA00008180"/>
    </source>
</evidence>
<evidence type="ECO:0000259" key="6">
    <source>
        <dbReference type="Pfam" id="PF04129"/>
    </source>
</evidence>
<reference evidence="8" key="1">
    <citation type="submission" date="2020-05" db="EMBL/GenBank/DDBJ databases">
        <title>Phylogenomic resolution of chytrid fungi.</title>
        <authorList>
            <person name="Stajich J.E."/>
            <person name="Amses K."/>
            <person name="Simmons R."/>
            <person name="Seto K."/>
            <person name="Myers J."/>
            <person name="Bonds A."/>
            <person name="Quandt C.A."/>
            <person name="Barry K."/>
            <person name="Liu P."/>
            <person name="Grigoriev I."/>
            <person name="Longcore J.E."/>
            <person name="James T.Y."/>
        </authorList>
    </citation>
    <scope>NUCLEOTIDE SEQUENCE</scope>
    <source>
        <strain evidence="8">JEL0476</strain>
    </source>
</reference>
<feature type="domain" description="Vps52 C-terminal" evidence="7">
    <location>
        <begin position="58"/>
        <end position="174"/>
    </location>
</feature>
<evidence type="ECO:0000313" key="9">
    <source>
        <dbReference type="Proteomes" id="UP001211065"/>
    </source>
</evidence>
<gene>
    <name evidence="8" type="ORF">HK099_002682</name>
</gene>
<dbReference type="Pfam" id="PF04129">
    <property type="entry name" value="Vps52_CC"/>
    <property type="match status" value="1"/>
</dbReference>
<comment type="subcellular location">
    <subcellularLocation>
        <location evidence="1">Golgi apparatus</location>
        <location evidence="1">trans-Golgi network</location>
    </subcellularLocation>
</comment>
<proteinExistence type="inferred from homology"/>
<comment type="caution">
    <text evidence="8">The sequence shown here is derived from an EMBL/GenBank/DDBJ whole genome shotgun (WGS) entry which is preliminary data.</text>
</comment>
<evidence type="ECO:0000256" key="4">
    <source>
        <dbReference type="ARBA" id="ARBA00022927"/>
    </source>
</evidence>
<dbReference type="InterPro" id="IPR048361">
    <property type="entry name" value="Vps52_C"/>
</dbReference>
<dbReference type="Pfam" id="PF20655">
    <property type="entry name" value="Vps52_C"/>
    <property type="match status" value="1"/>
</dbReference>
<dbReference type="GO" id="GO:0032456">
    <property type="term" value="P:endocytic recycling"/>
    <property type="evidence" value="ECO:0007669"/>
    <property type="project" value="TreeGrafter"/>
</dbReference>
<evidence type="ECO:0000259" key="7">
    <source>
        <dbReference type="Pfam" id="PF20655"/>
    </source>
</evidence>
<dbReference type="InterPro" id="IPR048319">
    <property type="entry name" value="Vps52_CC"/>
</dbReference>
<accession>A0AAD5TXH0</accession>
<protein>
    <submittedName>
        <fullName evidence="8">Uncharacterized protein</fullName>
    </submittedName>
</protein>
<dbReference type="InterPro" id="IPR007258">
    <property type="entry name" value="Vps52"/>
</dbReference>